<comment type="caution">
    <text evidence="2">The sequence shown here is derived from an EMBL/GenBank/DDBJ whole genome shotgun (WGS) entry which is preliminary data.</text>
</comment>
<gene>
    <name evidence="2" type="ORF">B5766_09070</name>
</gene>
<dbReference type="InterPro" id="IPR025443">
    <property type="entry name" value="DUF4307"/>
</dbReference>
<dbReference type="AlphaFoldDB" id="A0A2A6FQ83"/>
<proteinExistence type="predicted"/>
<keyword evidence="1" id="KW-1133">Transmembrane helix</keyword>
<protein>
    <recommendedName>
        <fullName evidence="4">DUF4307 domain-containing protein</fullName>
    </recommendedName>
</protein>
<dbReference type="Proteomes" id="UP000219994">
    <property type="component" value="Unassembled WGS sequence"/>
</dbReference>
<keyword evidence="1" id="KW-0812">Transmembrane</keyword>
<evidence type="ECO:0000313" key="3">
    <source>
        <dbReference type="Proteomes" id="UP000219994"/>
    </source>
</evidence>
<feature type="transmembrane region" description="Helical" evidence="1">
    <location>
        <begin position="40"/>
        <end position="59"/>
    </location>
</feature>
<reference evidence="3" key="1">
    <citation type="submission" date="2017-03" db="EMBL/GenBank/DDBJ databases">
        <authorList>
            <person name="Lund M.B."/>
        </authorList>
    </citation>
    <scope>NUCLEOTIDE SEQUENCE [LARGE SCALE GENOMIC DNA]</scope>
</reference>
<dbReference type="Pfam" id="PF14155">
    <property type="entry name" value="DUF4307"/>
    <property type="match status" value="1"/>
</dbReference>
<name>A0A2A6FQ83_9MICO</name>
<sequence>MPRANDAEFEGGTLDAPTDTGALLAQRYGRTPHARARDRLLLILGGLAVGVIVVAWVFWAGLDGQRAAVEVTNTSYTINAADRSIEVRWNLSAPPGSATSCIVQALNANFTIVGWKVVDIPPSTAHIRTLTKHIRLAQPADTGLAYRCWLT</sequence>
<evidence type="ECO:0008006" key="4">
    <source>
        <dbReference type="Google" id="ProtNLM"/>
    </source>
</evidence>
<evidence type="ECO:0000313" key="2">
    <source>
        <dbReference type="EMBL" id="PDQ34899.1"/>
    </source>
</evidence>
<dbReference type="EMBL" id="NAEP01000044">
    <property type="protein sequence ID" value="PDQ34899.1"/>
    <property type="molecule type" value="Genomic_DNA"/>
</dbReference>
<keyword evidence="1" id="KW-0472">Membrane</keyword>
<accession>A0A2A6FQ83</accession>
<evidence type="ECO:0000256" key="1">
    <source>
        <dbReference type="SAM" id="Phobius"/>
    </source>
</evidence>
<organism evidence="2 3">
    <name type="scientific">Candidatus Lumbricidiphila eiseniae</name>
    <dbReference type="NCBI Taxonomy" id="1969409"/>
    <lineage>
        <taxon>Bacteria</taxon>
        <taxon>Bacillati</taxon>
        <taxon>Actinomycetota</taxon>
        <taxon>Actinomycetes</taxon>
        <taxon>Micrococcales</taxon>
        <taxon>Microbacteriaceae</taxon>
        <taxon>Candidatus Lumbricidiphila</taxon>
    </lineage>
</organism>